<gene>
    <name evidence="2" type="ORF">GRI91_13860</name>
</gene>
<evidence type="ECO:0000259" key="1">
    <source>
        <dbReference type="Pfam" id="PF01717"/>
    </source>
</evidence>
<accession>A0A6I4T7B2</accession>
<dbReference type="NCBIfam" id="NF005085">
    <property type="entry name" value="PRK06520.1"/>
    <property type="match status" value="1"/>
</dbReference>
<dbReference type="RefSeq" id="WP_160737284.1">
    <property type="nucleotide sequence ID" value="NZ_WTYT01000006.1"/>
</dbReference>
<dbReference type="SUPFAM" id="SSF51726">
    <property type="entry name" value="UROD/MetE-like"/>
    <property type="match status" value="1"/>
</dbReference>
<dbReference type="GO" id="GO:0008270">
    <property type="term" value="F:zinc ion binding"/>
    <property type="evidence" value="ECO:0007669"/>
    <property type="project" value="InterPro"/>
</dbReference>
<dbReference type="PANTHER" id="PTHR43844">
    <property type="entry name" value="METHIONINE SYNTHASE"/>
    <property type="match status" value="1"/>
</dbReference>
<reference evidence="2 3" key="1">
    <citation type="submission" date="2019-12" db="EMBL/GenBank/DDBJ databases">
        <title>Genomic-based taxomic classification of the family Erythrobacteraceae.</title>
        <authorList>
            <person name="Xu L."/>
        </authorList>
    </citation>
    <scope>NUCLEOTIDE SEQUENCE [LARGE SCALE GENOMIC DNA]</scope>
    <source>
        <strain evidence="2 3">LMG 29518</strain>
    </source>
</reference>
<dbReference type="GO" id="GO:0032259">
    <property type="term" value="P:methylation"/>
    <property type="evidence" value="ECO:0007669"/>
    <property type="project" value="UniProtKB-KW"/>
</dbReference>
<protein>
    <submittedName>
        <fullName evidence="2">5-methyltetrahydropteroyltriglutamate--homocysteine S-methyltransferase</fullName>
        <ecNumber evidence="2">2.1.1.14</ecNumber>
    </submittedName>
</protein>
<dbReference type="GO" id="GO:0009086">
    <property type="term" value="P:methionine biosynthetic process"/>
    <property type="evidence" value="ECO:0007669"/>
    <property type="project" value="InterPro"/>
</dbReference>
<dbReference type="Gene3D" id="3.20.20.210">
    <property type="match status" value="1"/>
</dbReference>
<dbReference type="OrthoDB" id="6430685at2"/>
<dbReference type="InterPro" id="IPR002629">
    <property type="entry name" value="Met_Synth_C/arc"/>
</dbReference>
<comment type="caution">
    <text evidence="2">The sequence shown here is derived from an EMBL/GenBank/DDBJ whole genome shotgun (WGS) entry which is preliminary data.</text>
</comment>
<dbReference type="EC" id="2.1.1.14" evidence="2"/>
<keyword evidence="2" id="KW-0808">Transferase</keyword>
<proteinExistence type="predicted"/>
<dbReference type="Pfam" id="PF01717">
    <property type="entry name" value="Meth_synt_2"/>
    <property type="match status" value="1"/>
</dbReference>
<dbReference type="InterPro" id="IPR038071">
    <property type="entry name" value="UROD/MetE-like_sf"/>
</dbReference>
<sequence length="371" mass="41274">MTDALPPFRADQVGSLIRPQWLIDARVRYSNGEIDDAEMDAVRQKAIREVVAMQEDVGLKSVTDGEYNRGSWHTDFLLRLANVEPHASKFSVTFHSESGVAKGKPHTMRVTGKLSRPEPIFVEDFKFLKTVTKQTAKITMPSPSILHFRGGREAIDTDIYPDIEEFYADLAGVYAAEIADLADAGCTYFQLDETNFAYLCDPVLREQVQSNIGEDPDKLPHVYGNLINRSIAGRPDTMRACIHVCRGNFAGKWMAEGGYDPVADVLFNEINVDGYFLEYDSERAGGFEPLRFLPKGKTVVLGLVTTKSGKMETADELKRRIEEAARYAPLDQLALSPQCGFSSGIGGNTMDIEHEKRKLALVVEVAEQVWG</sequence>
<evidence type="ECO:0000313" key="3">
    <source>
        <dbReference type="Proteomes" id="UP000438476"/>
    </source>
</evidence>
<feature type="domain" description="Cobalamin-independent methionine synthase MetE C-terminal/archaeal" evidence="1">
    <location>
        <begin position="23"/>
        <end position="367"/>
    </location>
</feature>
<dbReference type="EMBL" id="WTYT01000006">
    <property type="protein sequence ID" value="MXO66846.1"/>
    <property type="molecule type" value="Genomic_DNA"/>
</dbReference>
<dbReference type="GO" id="GO:0003871">
    <property type="term" value="F:5-methyltetrahydropteroyltriglutamate-homocysteine S-methyltransferase activity"/>
    <property type="evidence" value="ECO:0007669"/>
    <property type="project" value="UniProtKB-EC"/>
</dbReference>
<dbReference type="Proteomes" id="UP000438476">
    <property type="component" value="Unassembled WGS sequence"/>
</dbReference>
<dbReference type="CDD" id="cd03311">
    <property type="entry name" value="CIMS_C_terminal_like"/>
    <property type="match status" value="1"/>
</dbReference>
<keyword evidence="2" id="KW-0489">Methyltransferase</keyword>
<dbReference type="AlphaFoldDB" id="A0A6I4T7B2"/>
<keyword evidence="3" id="KW-1185">Reference proteome</keyword>
<dbReference type="PANTHER" id="PTHR43844:SF1">
    <property type="entry name" value="METHIONINE SYNTHASE"/>
    <property type="match status" value="1"/>
</dbReference>
<evidence type="ECO:0000313" key="2">
    <source>
        <dbReference type="EMBL" id="MXO66846.1"/>
    </source>
</evidence>
<organism evidence="2 3">
    <name type="scientific">Altericroceibacterium endophyticum</name>
    <dbReference type="NCBI Taxonomy" id="1808508"/>
    <lineage>
        <taxon>Bacteria</taxon>
        <taxon>Pseudomonadati</taxon>
        <taxon>Pseudomonadota</taxon>
        <taxon>Alphaproteobacteria</taxon>
        <taxon>Sphingomonadales</taxon>
        <taxon>Erythrobacteraceae</taxon>
        <taxon>Altericroceibacterium</taxon>
    </lineage>
</organism>
<name>A0A6I4T7B2_9SPHN</name>